<dbReference type="EMBL" id="CM026433">
    <property type="protein sequence ID" value="KAG0553467.1"/>
    <property type="molecule type" value="Genomic_DNA"/>
</dbReference>
<dbReference type="Proteomes" id="UP000822688">
    <property type="component" value="Chromosome 12"/>
</dbReference>
<reference evidence="1" key="1">
    <citation type="submission" date="2020-06" db="EMBL/GenBank/DDBJ databases">
        <title>WGS assembly of Ceratodon purpureus strain R40.</title>
        <authorList>
            <person name="Carey S.B."/>
            <person name="Jenkins J."/>
            <person name="Shu S."/>
            <person name="Lovell J.T."/>
            <person name="Sreedasyam A."/>
            <person name="Maumus F."/>
            <person name="Tiley G.P."/>
            <person name="Fernandez-Pozo N."/>
            <person name="Barry K."/>
            <person name="Chen C."/>
            <person name="Wang M."/>
            <person name="Lipzen A."/>
            <person name="Daum C."/>
            <person name="Saski C.A."/>
            <person name="Payton A.C."/>
            <person name="Mcbreen J.C."/>
            <person name="Conrad R.E."/>
            <person name="Kollar L.M."/>
            <person name="Olsson S."/>
            <person name="Huttunen S."/>
            <person name="Landis J.B."/>
            <person name="Wickett N.J."/>
            <person name="Johnson M.G."/>
            <person name="Rensing S.A."/>
            <person name="Grimwood J."/>
            <person name="Schmutz J."/>
            <person name="Mcdaniel S.F."/>
        </authorList>
    </citation>
    <scope>NUCLEOTIDE SEQUENCE</scope>
    <source>
        <strain evidence="1">R40</strain>
    </source>
</reference>
<proteinExistence type="predicted"/>
<evidence type="ECO:0000313" key="2">
    <source>
        <dbReference type="Proteomes" id="UP000822688"/>
    </source>
</evidence>
<gene>
    <name evidence="1" type="ORF">KC19_12G013800</name>
</gene>
<protein>
    <submittedName>
        <fullName evidence="1">Uncharacterized protein</fullName>
    </submittedName>
</protein>
<organism evidence="1 2">
    <name type="scientific">Ceratodon purpureus</name>
    <name type="common">Fire moss</name>
    <name type="synonym">Dicranum purpureum</name>
    <dbReference type="NCBI Taxonomy" id="3225"/>
    <lineage>
        <taxon>Eukaryota</taxon>
        <taxon>Viridiplantae</taxon>
        <taxon>Streptophyta</taxon>
        <taxon>Embryophyta</taxon>
        <taxon>Bryophyta</taxon>
        <taxon>Bryophytina</taxon>
        <taxon>Bryopsida</taxon>
        <taxon>Dicranidae</taxon>
        <taxon>Pseudoditrichales</taxon>
        <taxon>Ditrichaceae</taxon>
        <taxon>Ceratodon</taxon>
    </lineage>
</organism>
<keyword evidence="2" id="KW-1185">Reference proteome</keyword>
<name>A0A8T0G4U1_CERPU</name>
<evidence type="ECO:0000313" key="1">
    <source>
        <dbReference type="EMBL" id="KAG0553467.1"/>
    </source>
</evidence>
<dbReference type="AlphaFoldDB" id="A0A8T0G4U1"/>
<comment type="caution">
    <text evidence="1">The sequence shown here is derived from an EMBL/GenBank/DDBJ whole genome shotgun (WGS) entry which is preliminary data.</text>
</comment>
<sequence>MLPVLSRASDFSLLTWKREALMLLVETFLMHHVLESSVRYPSNATRPLRQEHNLVLVRLVWITYLQQQWRQVNEVLRYIIMSGWRSRHILTTINVQERLSRVRTLSQFALKGHCSSRPWPTNFPISSFALEVANHCLPTNPLENQHKVKL</sequence>
<accession>A0A8T0G4U1</accession>